<keyword evidence="1" id="KW-0472">Membrane</keyword>
<feature type="transmembrane region" description="Helical" evidence="1">
    <location>
        <begin position="73"/>
        <end position="97"/>
    </location>
</feature>
<feature type="transmembrane region" description="Helical" evidence="1">
    <location>
        <begin position="123"/>
        <end position="150"/>
    </location>
</feature>
<name>A0A2S5J065_9MICC</name>
<feature type="transmembrane region" description="Helical" evidence="1">
    <location>
        <begin position="242"/>
        <end position="262"/>
    </location>
</feature>
<reference evidence="2 3" key="1">
    <citation type="journal article" date="2014" name="Int. J. Syst. Evol. Microbiol.">
        <title>Arthrobacter pityocampae sp. nov., isolated from Thaumetopoea pityocampa (Lep., Thaumetopoeidae).</title>
        <authorList>
            <person name="Ince I.A."/>
            <person name="Demirbag Z."/>
            <person name="Kati H."/>
        </authorList>
    </citation>
    <scope>NUCLEOTIDE SEQUENCE [LARGE SCALE GENOMIC DNA]</scope>
    <source>
        <strain evidence="2 3">Tp2</strain>
    </source>
</reference>
<feature type="transmembrane region" description="Helical" evidence="1">
    <location>
        <begin position="20"/>
        <end position="37"/>
    </location>
</feature>
<feature type="transmembrane region" description="Helical" evidence="1">
    <location>
        <begin position="350"/>
        <end position="370"/>
    </location>
</feature>
<feature type="transmembrane region" description="Helical" evidence="1">
    <location>
        <begin position="466"/>
        <end position="486"/>
    </location>
</feature>
<dbReference type="Proteomes" id="UP000239297">
    <property type="component" value="Unassembled WGS sequence"/>
</dbReference>
<dbReference type="RefSeq" id="WP_104120677.1">
    <property type="nucleotide sequence ID" value="NZ_PRKW01000002.1"/>
</dbReference>
<organism evidence="2 3">
    <name type="scientific">Arthrobacter pityocampae</name>
    <dbReference type="NCBI Taxonomy" id="547334"/>
    <lineage>
        <taxon>Bacteria</taxon>
        <taxon>Bacillati</taxon>
        <taxon>Actinomycetota</taxon>
        <taxon>Actinomycetes</taxon>
        <taxon>Micrococcales</taxon>
        <taxon>Micrococcaceae</taxon>
        <taxon>Arthrobacter</taxon>
    </lineage>
</organism>
<feature type="transmembrane region" description="Helical" evidence="1">
    <location>
        <begin position="511"/>
        <end position="530"/>
    </location>
</feature>
<keyword evidence="3" id="KW-1185">Reference proteome</keyword>
<protein>
    <submittedName>
        <fullName evidence="2">Polyketide antibiotic transporter</fullName>
    </submittedName>
</protein>
<evidence type="ECO:0000256" key="1">
    <source>
        <dbReference type="SAM" id="Phobius"/>
    </source>
</evidence>
<feature type="transmembrane region" description="Helical" evidence="1">
    <location>
        <begin position="156"/>
        <end position="177"/>
    </location>
</feature>
<keyword evidence="1" id="KW-0812">Transmembrane</keyword>
<sequence length="539" mass="55387">MTAFPALLGQRLRRDGVQLVLWTAGTALLASLTYVSVGQAYGTEQSRASILAVVMANPVIMLFRGLPSGAGEGAFMLFLIFPFLALLAALMSSFLAVRHTRGDEEAGRAELVAATRAGRRAPLLATLAHGVLANLVLASLTAVALAATGLAVRGSVVSGLAAGAVGLTFLGVGLVAAQLMRTSSGANSLAVWILMLSFLAAGIGNALGTPSTDLQRIESSWLTWLSPFGWGEQTRPFAEDDVGPIVLCTGFAVLLAAVAVALQSRRDLGASFVPERHGRSEAPATLSSPIGLVARLSRPSIIGWGVGGLVTGILATTLAAVIRDIGADNPALERIMQAIAGGVDMEQGTVVVFFTMLGILAACCAVQTVCRARQEEVHGTAELMLSTPVDRARWLASFMVMAFVGIVVVIGAALVGAAAGLASRNGDWSLLGDVAVTGAGQIAAASVFVVVTAVIFVVAPRLTIPLGWALVLISMVLGLFGPLFGFPDWAVRLSPTGVAPTVTSDGVDVQGLWWLLAAVVAGGALALGLMRRRDLAPAG</sequence>
<evidence type="ECO:0000313" key="3">
    <source>
        <dbReference type="Proteomes" id="UP000239297"/>
    </source>
</evidence>
<feature type="transmembrane region" description="Helical" evidence="1">
    <location>
        <begin position="439"/>
        <end position="459"/>
    </location>
</feature>
<dbReference type="AlphaFoldDB" id="A0A2S5J065"/>
<keyword evidence="1" id="KW-1133">Transmembrane helix</keyword>
<dbReference type="OrthoDB" id="2014935at2"/>
<comment type="caution">
    <text evidence="2">The sequence shown here is derived from an EMBL/GenBank/DDBJ whole genome shotgun (WGS) entry which is preliminary data.</text>
</comment>
<feature type="transmembrane region" description="Helical" evidence="1">
    <location>
        <begin position="394"/>
        <end position="419"/>
    </location>
</feature>
<feature type="transmembrane region" description="Helical" evidence="1">
    <location>
        <begin position="189"/>
        <end position="208"/>
    </location>
</feature>
<dbReference type="EMBL" id="PRKW01000002">
    <property type="protein sequence ID" value="PPB50187.1"/>
    <property type="molecule type" value="Genomic_DNA"/>
</dbReference>
<feature type="transmembrane region" description="Helical" evidence="1">
    <location>
        <begin position="49"/>
        <end position="67"/>
    </location>
</feature>
<gene>
    <name evidence="2" type="ORF">C4K88_05880</name>
</gene>
<feature type="transmembrane region" description="Helical" evidence="1">
    <location>
        <begin position="301"/>
        <end position="322"/>
    </location>
</feature>
<evidence type="ECO:0000313" key="2">
    <source>
        <dbReference type="EMBL" id="PPB50187.1"/>
    </source>
</evidence>
<accession>A0A2S5J065</accession>
<proteinExistence type="predicted"/>